<sequence length="598" mass="62838">MVGLGRTIICAAGIAAVTCAHSVAAQDITFRVAGGGELEEKLRNVSLLVAADAEDVTDPQELLADARAEYGRLIGALYAEARYGAVINVLVNGTEAARIPPLARIGRIDSITVNVDPGPRYRFSQTRIDPLAPGTELPDGFAVREPARSPIIEDAAAAAVGGWRDVGMAKAEIADQTVVAQHERNTLAVDIDIAPGPRVTFGNLVLQGDTSVRPERLRAIAGLPTGEVFSPEELNDAARRLRETGVFSSVALTEADALGPGNRMDIIAQLAAQKPRRIGFGAEVSTVDGAALTAFWLHRNLLGGAERLRFDASVSGIGGQTDGMDYGIKGRFERPATFNPETNFFIEGEIAHLDEPDFESDTASLAFGYTRRVNDALTVSAALGLRYASVTDDAGDTDYLLVNLPMEGVYDTRDAPLNATEGFYLKAGLTPFAGLNDATGTGGRLTVDGRAYLGLGAENRVMLAGRVQAGSILGADLEEVPNDYRFYSGGGGTVRGTEYQSLGVTLDNGVDSGGASFVGLQAELRGQVTQRIGLVGFVDYGIVGRDSFPGSDSDDQAGAGLGLRYLTPIGPIRLDVAAPVMGDDDNGVEVYVGIGQAF</sequence>
<keyword evidence="2" id="KW-0812">Transmembrane</keyword>
<feature type="domain" description="POTRA" evidence="5">
    <location>
        <begin position="200"/>
        <end position="250"/>
    </location>
</feature>
<evidence type="ECO:0000256" key="1">
    <source>
        <dbReference type="ARBA" id="ARBA00004370"/>
    </source>
</evidence>
<organism evidence="6 7">
    <name type="scientific">Oceaniovalibus guishaninsula JLT2003</name>
    <dbReference type="NCBI Taxonomy" id="1231392"/>
    <lineage>
        <taxon>Bacteria</taxon>
        <taxon>Pseudomonadati</taxon>
        <taxon>Pseudomonadota</taxon>
        <taxon>Alphaproteobacteria</taxon>
        <taxon>Rhodobacterales</taxon>
        <taxon>Roseobacteraceae</taxon>
        <taxon>Oceaniovalibus</taxon>
    </lineage>
</organism>
<evidence type="ECO:0000313" key="7">
    <source>
        <dbReference type="Proteomes" id="UP000006765"/>
    </source>
</evidence>
<dbReference type="Pfam" id="PF01103">
    <property type="entry name" value="Omp85"/>
    <property type="match status" value="1"/>
</dbReference>
<name>K2I6D6_9RHOB</name>
<dbReference type="GO" id="GO:0019867">
    <property type="term" value="C:outer membrane"/>
    <property type="evidence" value="ECO:0007669"/>
    <property type="project" value="InterPro"/>
</dbReference>
<keyword evidence="7" id="KW-1185">Reference proteome</keyword>
<dbReference type="AlphaFoldDB" id="K2I6D6"/>
<dbReference type="PANTHER" id="PTHR12815:SF42">
    <property type="entry name" value="BACTERIAL SURFACE ANTIGEN (D15) DOMAIN-CONTAINING PROTEIN"/>
    <property type="match status" value="1"/>
</dbReference>
<evidence type="ECO:0000259" key="4">
    <source>
        <dbReference type="Pfam" id="PF01103"/>
    </source>
</evidence>
<reference evidence="6 7" key="1">
    <citation type="journal article" date="2012" name="J. Bacteriol.">
        <title>Draft Genome Sequence of Oceaniovalibus guishaninsula JLT2003T.</title>
        <authorList>
            <person name="Tang K."/>
            <person name="Liu K."/>
            <person name="Jiao N."/>
        </authorList>
    </citation>
    <scope>NUCLEOTIDE SEQUENCE [LARGE SCALE GENOMIC DNA]</scope>
    <source>
        <strain evidence="6 7">JLT2003</strain>
    </source>
</reference>
<gene>
    <name evidence="6" type="ORF">OCGS_1383</name>
</gene>
<accession>K2I6D6</accession>
<evidence type="ECO:0000259" key="5">
    <source>
        <dbReference type="Pfam" id="PF07244"/>
    </source>
</evidence>
<feature type="domain" description="Bacterial surface antigen (D15)" evidence="4">
    <location>
        <begin position="300"/>
        <end position="598"/>
    </location>
</feature>
<dbReference type="Gene3D" id="3.10.20.310">
    <property type="entry name" value="membrane protein fhac"/>
    <property type="match status" value="1"/>
</dbReference>
<keyword evidence="2" id="KW-1134">Transmembrane beta strand</keyword>
<protein>
    <submittedName>
        <fullName evidence="6">Putative outer membrane protein</fullName>
    </submittedName>
</protein>
<dbReference type="eggNOG" id="COG0729">
    <property type="taxonomic scope" value="Bacteria"/>
</dbReference>
<dbReference type="InterPro" id="IPR000184">
    <property type="entry name" value="Bac_surfAg_D15"/>
</dbReference>
<comment type="subcellular location">
    <subcellularLocation>
        <location evidence="1">Membrane</location>
    </subcellularLocation>
</comment>
<dbReference type="PATRIC" id="fig|1231392.3.peg.1387"/>
<dbReference type="Gene3D" id="2.40.160.50">
    <property type="entry name" value="membrane protein fhac: a member of the omp85/tpsb transporter family"/>
    <property type="match status" value="1"/>
</dbReference>
<dbReference type="STRING" id="1231392.OCGS_1383"/>
<dbReference type="InterPro" id="IPR039910">
    <property type="entry name" value="D15-like"/>
</dbReference>
<keyword evidence="3" id="KW-0472">Membrane</keyword>
<comment type="caution">
    <text evidence="6">The sequence shown here is derived from an EMBL/GenBank/DDBJ whole genome shotgun (WGS) entry which is preliminary data.</text>
</comment>
<dbReference type="Proteomes" id="UP000006765">
    <property type="component" value="Unassembled WGS sequence"/>
</dbReference>
<evidence type="ECO:0000256" key="2">
    <source>
        <dbReference type="ARBA" id="ARBA00022452"/>
    </source>
</evidence>
<evidence type="ECO:0000313" key="6">
    <source>
        <dbReference type="EMBL" id="EKE44545.1"/>
    </source>
</evidence>
<dbReference type="InterPro" id="IPR010827">
    <property type="entry name" value="BamA/TamA_POTRA"/>
</dbReference>
<evidence type="ECO:0000256" key="3">
    <source>
        <dbReference type="ARBA" id="ARBA00023136"/>
    </source>
</evidence>
<proteinExistence type="predicted"/>
<dbReference type="Pfam" id="PF07244">
    <property type="entry name" value="POTRA"/>
    <property type="match status" value="1"/>
</dbReference>
<dbReference type="EMBL" id="AMGO01000021">
    <property type="protein sequence ID" value="EKE44545.1"/>
    <property type="molecule type" value="Genomic_DNA"/>
</dbReference>
<dbReference type="PANTHER" id="PTHR12815">
    <property type="entry name" value="SORTING AND ASSEMBLY MACHINERY SAMM50 PROTEIN FAMILY MEMBER"/>
    <property type="match status" value="1"/>
</dbReference>